<dbReference type="EMBL" id="LHUR01000012">
    <property type="protein sequence ID" value="KOA20851.1"/>
    <property type="molecule type" value="Genomic_DNA"/>
</dbReference>
<dbReference type="PANTHER" id="PTHR42878">
    <property type="entry name" value="TWO-COMPONENT HISTIDINE KINASE"/>
    <property type="match status" value="1"/>
</dbReference>
<proteinExistence type="predicted"/>
<evidence type="ECO:0000256" key="12">
    <source>
        <dbReference type="ARBA" id="ARBA00023136"/>
    </source>
</evidence>
<keyword evidence="7" id="KW-0547">Nucleotide-binding</keyword>
<evidence type="ECO:0000256" key="8">
    <source>
        <dbReference type="ARBA" id="ARBA00022777"/>
    </source>
</evidence>
<keyword evidence="11" id="KW-0902">Two-component regulatory system</keyword>
<dbReference type="RefSeq" id="WP_052220568.1">
    <property type="nucleotide sequence ID" value="NZ_LHUR01000012.1"/>
</dbReference>
<sequence>MKKFRSIKSKILTIYFVLIVALIISSVWSVINFRRLNDSIDNIMESNYRSIVAAQNMIEAIERQDSAELGYLFANDKGMVDIFYYNQMQFLKYLSIAEDNITEKDESKTIDKLNKLYSQYMQSFLTLKEMYGKIQMGIDNSYYYNNILPLFNSTKAECRNLLNINQEAMVVKKNNAKNIAAKATYSTILLSIVIILIGLILLLYLTEEIVKPIHILIEKIKKISEGYYGQKLEVEGNDEIANLAYEFNIMSDKLKNYEMLNINKLLKEKRKSEGIVESISDGVIVTDNSNNITLVNRAAEKILDIREREVLNKHFLECIGRQDMFEIINNVSVNKGYDEYKNYEDITIKDNEIDKYYRINVTPIISDSGEYFGVVTLLQDITKLKEIDQVKSEFVSTVSHEFRTPLTSISMGVDLLLENTLGNINDDQREIIQAIKEDQIRLKKFVDELLDLSRIQSGRMKMNIEKFDIKDMIENTVRVFNLQLKEKNIKLNLEINNRNNNVMGDISKISLVISNLIGNAIRYTPTDGSGIITVGCKFRNNKMLVYVSNNGAGIPKEYHKKIFEKFVQLKDDNNGSTGGAGLGLAISKEIINAHGGDIWVTSKEGEVTTFYFTLNIDK</sequence>
<dbReference type="PRINTS" id="PR00344">
    <property type="entry name" value="BCTRLSENSOR"/>
</dbReference>
<evidence type="ECO:0000256" key="7">
    <source>
        <dbReference type="ARBA" id="ARBA00022741"/>
    </source>
</evidence>
<dbReference type="InterPro" id="IPR005467">
    <property type="entry name" value="His_kinase_dom"/>
</dbReference>
<dbReference type="GO" id="GO:0007234">
    <property type="term" value="P:osmosensory signaling via phosphorelay pathway"/>
    <property type="evidence" value="ECO:0007669"/>
    <property type="project" value="TreeGrafter"/>
</dbReference>
<dbReference type="PROSITE" id="PS50112">
    <property type="entry name" value="PAS"/>
    <property type="match status" value="1"/>
</dbReference>
<dbReference type="PROSITE" id="PS50113">
    <property type="entry name" value="PAC"/>
    <property type="match status" value="1"/>
</dbReference>
<dbReference type="AlphaFoldDB" id="A0A0L6ZCZ9"/>
<comment type="catalytic activity">
    <reaction evidence="1">
        <text>ATP + protein L-histidine = ADP + protein N-phospho-L-histidine.</text>
        <dbReference type="EC" id="2.7.13.3"/>
    </reaction>
</comment>
<dbReference type="STRING" id="36844.SAMN04488501_1034"/>
<dbReference type="InterPro" id="IPR050351">
    <property type="entry name" value="BphY/WalK/GraS-like"/>
</dbReference>
<dbReference type="SMART" id="SM00304">
    <property type="entry name" value="HAMP"/>
    <property type="match status" value="1"/>
</dbReference>
<feature type="transmembrane region" description="Helical" evidence="13">
    <location>
        <begin position="12"/>
        <end position="31"/>
    </location>
</feature>
<dbReference type="CDD" id="cd00075">
    <property type="entry name" value="HATPase"/>
    <property type="match status" value="1"/>
</dbReference>
<dbReference type="PROSITE" id="PS50885">
    <property type="entry name" value="HAMP"/>
    <property type="match status" value="1"/>
</dbReference>
<keyword evidence="4" id="KW-0597">Phosphoprotein</keyword>
<dbReference type="SUPFAM" id="SSF47384">
    <property type="entry name" value="Homodimeric domain of signal transducing histidine kinase"/>
    <property type="match status" value="1"/>
</dbReference>
<dbReference type="Gene3D" id="6.10.340.10">
    <property type="match status" value="1"/>
</dbReference>
<evidence type="ECO:0000259" key="15">
    <source>
        <dbReference type="PROSITE" id="PS50112"/>
    </source>
</evidence>
<evidence type="ECO:0000256" key="1">
    <source>
        <dbReference type="ARBA" id="ARBA00000085"/>
    </source>
</evidence>
<feature type="domain" description="Histidine kinase" evidence="14">
    <location>
        <begin position="397"/>
        <end position="618"/>
    </location>
</feature>
<dbReference type="PROSITE" id="PS50109">
    <property type="entry name" value="HIS_KIN"/>
    <property type="match status" value="1"/>
</dbReference>
<dbReference type="GO" id="GO:0030295">
    <property type="term" value="F:protein kinase activator activity"/>
    <property type="evidence" value="ECO:0007669"/>
    <property type="project" value="TreeGrafter"/>
</dbReference>
<evidence type="ECO:0000256" key="9">
    <source>
        <dbReference type="ARBA" id="ARBA00022840"/>
    </source>
</evidence>
<keyword evidence="8" id="KW-0418">Kinase</keyword>
<evidence type="ECO:0000259" key="17">
    <source>
        <dbReference type="PROSITE" id="PS50885"/>
    </source>
</evidence>
<protein>
    <recommendedName>
        <fullName evidence="3">histidine kinase</fullName>
        <ecNumber evidence="3">2.7.13.3</ecNumber>
    </recommendedName>
</protein>
<keyword evidence="9" id="KW-0067">ATP-binding</keyword>
<accession>A0A0L6ZCZ9</accession>
<dbReference type="GO" id="GO:0000156">
    <property type="term" value="F:phosphorelay response regulator activity"/>
    <property type="evidence" value="ECO:0007669"/>
    <property type="project" value="TreeGrafter"/>
</dbReference>
<evidence type="ECO:0000259" key="14">
    <source>
        <dbReference type="PROSITE" id="PS50109"/>
    </source>
</evidence>
<dbReference type="CDD" id="cd06225">
    <property type="entry name" value="HAMP"/>
    <property type="match status" value="1"/>
</dbReference>
<dbReference type="GO" id="GO:0000155">
    <property type="term" value="F:phosphorelay sensor kinase activity"/>
    <property type="evidence" value="ECO:0007669"/>
    <property type="project" value="InterPro"/>
</dbReference>
<evidence type="ECO:0000256" key="10">
    <source>
        <dbReference type="ARBA" id="ARBA00022989"/>
    </source>
</evidence>
<dbReference type="Gene3D" id="1.10.287.130">
    <property type="match status" value="1"/>
</dbReference>
<dbReference type="Pfam" id="PF02518">
    <property type="entry name" value="HATPase_c"/>
    <property type="match status" value="1"/>
</dbReference>
<evidence type="ECO:0000256" key="13">
    <source>
        <dbReference type="SAM" id="Phobius"/>
    </source>
</evidence>
<evidence type="ECO:0000256" key="3">
    <source>
        <dbReference type="ARBA" id="ARBA00012438"/>
    </source>
</evidence>
<feature type="domain" description="HAMP" evidence="17">
    <location>
        <begin position="207"/>
        <end position="259"/>
    </location>
</feature>
<dbReference type="Pfam" id="PF13426">
    <property type="entry name" value="PAS_9"/>
    <property type="match status" value="1"/>
</dbReference>
<dbReference type="InterPro" id="IPR035965">
    <property type="entry name" value="PAS-like_dom_sf"/>
</dbReference>
<dbReference type="SMART" id="SM00388">
    <property type="entry name" value="HisKA"/>
    <property type="match status" value="1"/>
</dbReference>
<gene>
    <name evidence="18" type="primary">kinB</name>
    <name evidence="18" type="ORF">CLHOM_09940</name>
</gene>
<keyword evidence="19" id="KW-1185">Reference proteome</keyword>
<dbReference type="InterPro" id="IPR003660">
    <property type="entry name" value="HAMP_dom"/>
</dbReference>
<keyword evidence="6 13" id="KW-0812">Transmembrane</keyword>
<dbReference type="CDD" id="cd00082">
    <property type="entry name" value="HisKA"/>
    <property type="match status" value="1"/>
</dbReference>
<dbReference type="GO" id="GO:0005524">
    <property type="term" value="F:ATP binding"/>
    <property type="evidence" value="ECO:0007669"/>
    <property type="project" value="UniProtKB-KW"/>
</dbReference>
<dbReference type="InterPro" id="IPR000700">
    <property type="entry name" value="PAS-assoc_C"/>
</dbReference>
<dbReference type="SUPFAM" id="SSF55874">
    <property type="entry name" value="ATPase domain of HSP90 chaperone/DNA topoisomerase II/histidine kinase"/>
    <property type="match status" value="1"/>
</dbReference>
<comment type="caution">
    <text evidence="18">The sequence shown here is derived from an EMBL/GenBank/DDBJ whole genome shotgun (WGS) entry which is preliminary data.</text>
</comment>
<dbReference type="SMART" id="SM00387">
    <property type="entry name" value="HATPase_c"/>
    <property type="match status" value="1"/>
</dbReference>
<evidence type="ECO:0000259" key="16">
    <source>
        <dbReference type="PROSITE" id="PS50113"/>
    </source>
</evidence>
<evidence type="ECO:0000256" key="4">
    <source>
        <dbReference type="ARBA" id="ARBA00022553"/>
    </source>
</evidence>
<dbReference type="GO" id="GO:0016020">
    <property type="term" value="C:membrane"/>
    <property type="evidence" value="ECO:0007669"/>
    <property type="project" value="UniProtKB-SubCell"/>
</dbReference>
<keyword evidence="10 13" id="KW-1133">Transmembrane helix</keyword>
<keyword evidence="12 13" id="KW-0472">Membrane</keyword>
<dbReference type="FunFam" id="3.30.565.10:FF:000006">
    <property type="entry name" value="Sensor histidine kinase WalK"/>
    <property type="match status" value="1"/>
</dbReference>
<dbReference type="Pfam" id="PF00672">
    <property type="entry name" value="HAMP"/>
    <property type="match status" value="1"/>
</dbReference>
<dbReference type="InterPro" id="IPR036890">
    <property type="entry name" value="HATPase_C_sf"/>
</dbReference>
<dbReference type="InterPro" id="IPR003594">
    <property type="entry name" value="HATPase_dom"/>
</dbReference>
<dbReference type="InterPro" id="IPR004358">
    <property type="entry name" value="Sig_transdc_His_kin-like_C"/>
</dbReference>
<name>A0A0L6ZCZ9_9CLOT</name>
<dbReference type="Proteomes" id="UP000037043">
    <property type="component" value="Unassembled WGS sequence"/>
</dbReference>
<evidence type="ECO:0000313" key="18">
    <source>
        <dbReference type="EMBL" id="KOA20851.1"/>
    </source>
</evidence>
<evidence type="ECO:0000313" key="19">
    <source>
        <dbReference type="Proteomes" id="UP000037043"/>
    </source>
</evidence>
<evidence type="ECO:0000256" key="11">
    <source>
        <dbReference type="ARBA" id="ARBA00023012"/>
    </source>
</evidence>
<dbReference type="SUPFAM" id="SSF55785">
    <property type="entry name" value="PYP-like sensor domain (PAS domain)"/>
    <property type="match status" value="1"/>
</dbReference>
<feature type="transmembrane region" description="Helical" evidence="13">
    <location>
        <begin position="183"/>
        <end position="205"/>
    </location>
</feature>
<dbReference type="Gene3D" id="3.30.450.20">
    <property type="entry name" value="PAS domain"/>
    <property type="match status" value="1"/>
</dbReference>
<feature type="domain" description="PAC" evidence="16">
    <location>
        <begin position="341"/>
        <end position="393"/>
    </location>
</feature>
<reference evidence="19" key="1">
    <citation type="submission" date="2015-08" db="EMBL/GenBank/DDBJ databases">
        <title>Genome sequence of the strict anaerobe Clostridium homopropionicum LuHBu1 (DSM 5847T).</title>
        <authorList>
            <person name="Poehlein A."/>
            <person name="Beck M."/>
            <person name="Schiel-Bengelsdorf B."/>
            <person name="Bengelsdorf F.R."/>
            <person name="Daniel R."/>
            <person name="Duerre P."/>
        </authorList>
    </citation>
    <scope>NUCLEOTIDE SEQUENCE [LARGE SCALE GENOMIC DNA]</scope>
    <source>
        <strain evidence="19">DSM 5847</strain>
    </source>
</reference>
<dbReference type="CDD" id="cd00130">
    <property type="entry name" value="PAS"/>
    <property type="match status" value="1"/>
</dbReference>
<dbReference type="Gene3D" id="3.30.565.10">
    <property type="entry name" value="Histidine kinase-like ATPase, C-terminal domain"/>
    <property type="match status" value="1"/>
</dbReference>
<dbReference type="SMART" id="SM00091">
    <property type="entry name" value="PAS"/>
    <property type="match status" value="1"/>
</dbReference>
<dbReference type="SUPFAM" id="SSF158472">
    <property type="entry name" value="HAMP domain-like"/>
    <property type="match status" value="1"/>
</dbReference>
<dbReference type="EC" id="2.7.13.3" evidence="3"/>
<dbReference type="InterPro" id="IPR003661">
    <property type="entry name" value="HisK_dim/P_dom"/>
</dbReference>
<dbReference type="InterPro" id="IPR000014">
    <property type="entry name" value="PAS"/>
</dbReference>
<comment type="subcellular location">
    <subcellularLocation>
        <location evidence="2">Membrane</location>
        <topology evidence="2">Multi-pass membrane protein</topology>
    </subcellularLocation>
</comment>
<evidence type="ECO:0000256" key="6">
    <source>
        <dbReference type="ARBA" id="ARBA00022692"/>
    </source>
</evidence>
<keyword evidence="5 18" id="KW-0808">Transferase</keyword>
<dbReference type="NCBIfam" id="TIGR00229">
    <property type="entry name" value="sensory_box"/>
    <property type="match status" value="1"/>
</dbReference>
<dbReference type="InterPro" id="IPR036097">
    <property type="entry name" value="HisK_dim/P_sf"/>
</dbReference>
<dbReference type="Pfam" id="PF00512">
    <property type="entry name" value="HisKA"/>
    <property type="match status" value="1"/>
</dbReference>
<organism evidence="18 19">
    <name type="scientific">Clostridium homopropionicum DSM 5847</name>
    <dbReference type="NCBI Taxonomy" id="1121318"/>
    <lineage>
        <taxon>Bacteria</taxon>
        <taxon>Bacillati</taxon>
        <taxon>Bacillota</taxon>
        <taxon>Clostridia</taxon>
        <taxon>Eubacteriales</taxon>
        <taxon>Clostridiaceae</taxon>
        <taxon>Clostridium</taxon>
    </lineage>
</organism>
<dbReference type="PATRIC" id="fig|1121318.3.peg.1001"/>
<evidence type="ECO:0000256" key="5">
    <source>
        <dbReference type="ARBA" id="ARBA00022679"/>
    </source>
</evidence>
<evidence type="ECO:0000256" key="2">
    <source>
        <dbReference type="ARBA" id="ARBA00004141"/>
    </source>
</evidence>
<dbReference type="PANTHER" id="PTHR42878:SF7">
    <property type="entry name" value="SENSOR HISTIDINE KINASE GLRK"/>
    <property type="match status" value="1"/>
</dbReference>
<feature type="domain" description="PAS" evidence="15">
    <location>
        <begin position="268"/>
        <end position="316"/>
    </location>
</feature>